<reference evidence="2 3" key="1">
    <citation type="submission" date="2022-10" db="EMBL/GenBank/DDBJ databases">
        <title>The complete genomes of actinobacterial strains from the NBC collection.</title>
        <authorList>
            <person name="Joergensen T.S."/>
            <person name="Alvarez Arevalo M."/>
            <person name="Sterndorff E.B."/>
            <person name="Faurdal D."/>
            <person name="Vuksanovic O."/>
            <person name="Mourched A.-S."/>
            <person name="Charusanti P."/>
            <person name="Shaw S."/>
            <person name="Blin K."/>
            <person name="Weber T."/>
        </authorList>
    </citation>
    <scope>NUCLEOTIDE SEQUENCE [LARGE SCALE GENOMIC DNA]</scope>
    <source>
        <strain evidence="2 3">NBC 01774</strain>
    </source>
</reference>
<feature type="compositionally biased region" description="Basic and acidic residues" evidence="1">
    <location>
        <begin position="151"/>
        <end position="174"/>
    </location>
</feature>
<proteinExistence type="predicted"/>
<organism evidence="2 3">
    <name type="scientific">Streptomyces decoyicus</name>
    <dbReference type="NCBI Taxonomy" id="249567"/>
    <lineage>
        <taxon>Bacteria</taxon>
        <taxon>Bacillati</taxon>
        <taxon>Actinomycetota</taxon>
        <taxon>Actinomycetes</taxon>
        <taxon>Kitasatosporales</taxon>
        <taxon>Streptomycetaceae</taxon>
        <taxon>Streptomyces</taxon>
    </lineage>
</organism>
<dbReference type="RefSeq" id="WP_326618835.1">
    <property type="nucleotide sequence ID" value="NZ_CP109106.1"/>
</dbReference>
<evidence type="ECO:0000256" key="1">
    <source>
        <dbReference type="SAM" id="MobiDB-lite"/>
    </source>
</evidence>
<dbReference type="Proteomes" id="UP001344251">
    <property type="component" value="Chromosome"/>
</dbReference>
<feature type="region of interest" description="Disordered" evidence="1">
    <location>
        <begin position="142"/>
        <end position="174"/>
    </location>
</feature>
<keyword evidence="3" id="KW-1185">Reference proteome</keyword>
<sequence length="174" mass="19075">MRTAVYRVLGPAGGIAIDLTAGSASVAAPPRCADRINNRIWLDATPVLEHPPTDRSGLRLTQDEAGWLRHGLSLAAEAIEAAQPRGRHTLVTVHRVLFPETEFQAEGLAGAIIDWSRREFSIPEVAVGVSFDRAANRFAFNWQSHQPGPGEDVHRKHPARDLRGRLLPDERGAE</sequence>
<accession>A0ABZ1FG05</accession>
<gene>
    <name evidence="2" type="ORF">OG863_15960</name>
</gene>
<dbReference type="EMBL" id="CP109106">
    <property type="protein sequence ID" value="WSB69327.1"/>
    <property type="molecule type" value="Genomic_DNA"/>
</dbReference>
<protein>
    <submittedName>
        <fullName evidence="2">Uncharacterized protein</fullName>
    </submittedName>
</protein>
<evidence type="ECO:0000313" key="2">
    <source>
        <dbReference type="EMBL" id="WSB69327.1"/>
    </source>
</evidence>
<name>A0ABZ1FG05_9ACTN</name>
<evidence type="ECO:0000313" key="3">
    <source>
        <dbReference type="Proteomes" id="UP001344251"/>
    </source>
</evidence>